<dbReference type="HOGENOM" id="CLU_2319712_0_0_1"/>
<sequence length="99" mass="11424">MRTSAEALVHSFTEVRDLDQQWRKNLGHEAQVTLSSRIYELSNRIVVLRLVFVNPGQVQLVASQKKKFQLHFTQQPYPPPPLHLQQPQLISTTSRIPPN</sequence>
<evidence type="ECO:0000256" key="1">
    <source>
        <dbReference type="SAM" id="MobiDB-lite"/>
    </source>
</evidence>
<dbReference type="VEuPathDB" id="FungiDB:HCDG_08930"/>
<evidence type="ECO:0000313" key="3">
    <source>
        <dbReference type="Proteomes" id="UP000002624"/>
    </source>
</evidence>
<proteinExistence type="predicted"/>
<organism evidence="2 3">
    <name type="scientific">Ajellomyces capsulatus (strain H143)</name>
    <name type="common">Darling's disease fungus</name>
    <name type="synonym">Histoplasma capsulatum</name>
    <dbReference type="NCBI Taxonomy" id="544712"/>
    <lineage>
        <taxon>Eukaryota</taxon>
        <taxon>Fungi</taxon>
        <taxon>Dikarya</taxon>
        <taxon>Ascomycota</taxon>
        <taxon>Pezizomycotina</taxon>
        <taxon>Eurotiomycetes</taxon>
        <taxon>Eurotiomycetidae</taxon>
        <taxon>Onygenales</taxon>
        <taxon>Ajellomycetaceae</taxon>
        <taxon>Histoplasma</taxon>
    </lineage>
</organism>
<reference evidence="3" key="1">
    <citation type="submission" date="2009-05" db="EMBL/GenBank/DDBJ databases">
        <title>The genome sequence of Ajellomyces capsulatus strain H143.</title>
        <authorList>
            <person name="Champion M."/>
            <person name="Cuomo C.A."/>
            <person name="Ma L.-J."/>
            <person name="Henn M.R."/>
            <person name="Sil A."/>
            <person name="Goldman B."/>
            <person name="Young S.K."/>
            <person name="Kodira C.D."/>
            <person name="Zeng Q."/>
            <person name="Koehrsen M."/>
            <person name="Alvarado L."/>
            <person name="Berlin A.M."/>
            <person name="Borenstein D."/>
            <person name="Chen Z."/>
            <person name="Engels R."/>
            <person name="Freedman E."/>
            <person name="Gellesch M."/>
            <person name="Goldberg J."/>
            <person name="Griggs A."/>
            <person name="Gujja S."/>
            <person name="Heiman D.I."/>
            <person name="Hepburn T.A."/>
            <person name="Howarth C."/>
            <person name="Jen D."/>
            <person name="Larson L."/>
            <person name="Lewis B."/>
            <person name="Mehta T."/>
            <person name="Park D."/>
            <person name="Pearson M."/>
            <person name="Roberts A."/>
            <person name="Saif S."/>
            <person name="Shea T.D."/>
            <person name="Shenoy N."/>
            <person name="Sisk P."/>
            <person name="Stolte C."/>
            <person name="Sykes S."/>
            <person name="Walk T."/>
            <person name="White J."/>
            <person name="Yandava C."/>
            <person name="Klein B."/>
            <person name="McEwen J.G."/>
            <person name="Puccia R."/>
            <person name="Goldman G.H."/>
            <person name="Felipe M.S."/>
            <person name="Nino-Vega G."/>
            <person name="San-Blas G."/>
            <person name="Taylor J.W."/>
            <person name="Mendoza L."/>
            <person name="Galagan J.E."/>
            <person name="Nusbaum C."/>
            <person name="Birren B.W."/>
        </authorList>
    </citation>
    <scope>NUCLEOTIDE SEQUENCE [LARGE SCALE GENOMIC DNA]</scope>
    <source>
        <strain evidence="3">H143</strain>
    </source>
</reference>
<evidence type="ECO:0000313" key="2">
    <source>
        <dbReference type="EMBL" id="EER37479.1"/>
    </source>
</evidence>
<dbReference type="Proteomes" id="UP000002624">
    <property type="component" value="Unassembled WGS sequence"/>
</dbReference>
<name>C6HQL2_AJECH</name>
<gene>
    <name evidence="2" type="ORF">HCDG_08930</name>
</gene>
<accession>C6HQL2</accession>
<dbReference type="AlphaFoldDB" id="C6HQL2"/>
<dbReference type="EMBL" id="GG692435">
    <property type="protein sequence ID" value="EER37479.1"/>
    <property type="molecule type" value="Genomic_DNA"/>
</dbReference>
<feature type="region of interest" description="Disordered" evidence="1">
    <location>
        <begin position="76"/>
        <end position="99"/>
    </location>
</feature>
<feature type="compositionally biased region" description="Polar residues" evidence="1">
    <location>
        <begin position="90"/>
        <end position="99"/>
    </location>
</feature>
<protein>
    <submittedName>
        <fullName evidence="2">Uncharacterized protein</fullName>
    </submittedName>
</protein>